<keyword evidence="1" id="KW-0732">Signal</keyword>
<organism evidence="2 3">
    <name type="scientific">Podospora fimiseda</name>
    <dbReference type="NCBI Taxonomy" id="252190"/>
    <lineage>
        <taxon>Eukaryota</taxon>
        <taxon>Fungi</taxon>
        <taxon>Dikarya</taxon>
        <taxon>Ascomycota</taxon>
        <taxon>Pezizomycotina</taxon>
        <taxon>Sordariomycetes</taxon>
        <taxon>Sordariomycetidae</taxon>
        <taxon>Sordariales</taxon>
        <taxon>Podosporaceae</taxon>
        <taxon>Podospora</taxon>
    </lineage>
</organism>
<gene>
    <name evidence="2" type="ORF">QBC38DRAFT_459907</name>
</gene>
<evidence type="ECO:0000256" key="1">
    <source>
        <dbReference type="SAM" id="SignalP"/>
    </source>
</evidence>
<reference evidence="2" key="2">
    <citation type="submission" date="2023-05" db="EMBL/GenBank/DDBJ databases">
        <authorList>
            <consortium name="Lawrence Berkeley National Laboratory"/>
            <person name="Steindorff A."/>
            <person name="Hensen N."/>
            <person name="Bonometti L."/>
            <person name="Westerberg I."/>
            <person name="Brannstrom I.O."/>
            <person name="Guillou S."/>
            <person name="Cros-Aarteil S."/>
            <person name="Calhoun S."/>
            <person name="Haridas S."/>
            <person name="Kuo A."/>
            <person name="Mondo S."/>
            <person name="Pangilinan J."/>
            <person name="Riley R."/>
            <person name="Labutti K."/>
            <person name="Andreopoulos B."/>
            <person name="Lipzen A."/>
            <person name="Chen C."/>
            <person name="Yanf M."/>
            <person name="Daum C."/>
            <person name="Ng V."/>
            <person name="Clum A."/>
            <person name="Ohm R."/>
            <person name="Martin F."/>
            <person name="Silar P."/>
            <person name="Natvig D."/>
            <person name="Lalanne C."/>
            <person name="Gautier V."/>
            <person name="Ament-Velasquez S.L."/>
            <person name="Kruys A."/>
            <person name="Hutchinson M.I."/>
            <person name="Powell A.J."/>
            <person name="Barry K."/>
            <person name="Miller A.N."/>
            <person name="Grigoriev I.V."/>
            <person name="Debuchy R."/>
            <person name="Gladieux P."/>
            <person name="Thoren M.H."/>
            <person name="Johannesson H."/>
        </authorList>
    </citation>
    <scope>NUCLEOTIDE SEQUENCE</scope>
    <source>
        <strain evidence="2">CBS 990.96</strain>
    </source>
</reference>
<comment type="caution">
    <text evidence="2">The sequence shown here is derived from an EMBL/GenBank/DDBJ whole genome shotgun (WGS) entry which is preliminary data.</text>
</comment>
<protein>
    <recommendedName>
        <fullName evidence="4">Ubiquitin 3 binding protein But2 C-terminal domain-containing protein</fullName>
    </recommendedName>
</protein>
<dbReference type="Proteomes" id="UP001301958">
    <property type="component" value="Unassembled WGS sequence"/>
</dbReference>
<reference evidence="2" key="1">
    <citation type="journal article" date="2023" name="Mol. Phylogenet. Evol.">
        <title>Genome-scale phylogeny and comparative genomics of the fungal order Sordariales.</title>
        <authorList>
            <person name="Hensen N."/>
            <person name="Bonometti L."/>
            <person name="Westerberg I."/>
            <person name="Brannstrom I.O."/>
            <person name="Guillou S."/>
            <person name="Cros-Aarteil S."/>
            <person name="Calhoun S."/>
            <person name="Haridas S."/>
            <person name="Kuo A."/>
            <person name="Mondo S."/>
            <person name="Pangilinan J."/>
            <person name="Riley R."/>
            <person name="LaButti K."/>
            <person name="Andreopoulos B."/>
            <person name="Lipzen A."/>
            <person name="Chen C."/>
            <person name="Yan M."/>
            <person name="Daum C."/>
            <person name="Ng V."/>
            <person name="Clum A."/>
            <person name="Steindorff A."/>
            <person name="Ohm R.A."/>
            <person name="Martin F."/>
            <person name="Silar P."/>
            <person name="Natvig D.O."/>
            <person name="Lalanne C."/>
            <person name="Gautier V."/>
            <person name="Ament-Velasquez S.L."/>
            <person name="Kruys A."/>
            <person name="Hutchinson M.I."/>
            <person name="Powell A.J."/>
            <person name="Barry K."/>
            <person name="Miller A.N."/>
            <person name="Grigoriev I.V."/>
            <person name="Debuchy R."/>
            <person name="Gladieux P."/>
            <person name="Hiltunen Thoren M."/>
            <person name="Johannesson H."/>
        </authorList>
    </citation>
    <scope>NUCLEOTIDE SEQUENCE</scope>
    <source>
        <strain evidence="2">CBS 990.96</strain>
    </source>
</reference>
<dbReference type="AlphaFoldDB" id="A0AAN6YU16"/>
<sequence>MKFATLAALLPAFTLANGQAGFFGNATKISGPCDIDRIVNTERGQQVFLRNYRATIVPADVGECVIDFKIQHPRGPYSVRIGATHHVKSTIPAGVSGFLWRNYVVSPGSDICPRSFNRIQLPTGVVERDYPESFSVTTGPHTEPSTNYRWSGRLQLQGAQGAQASIEQTSVKLEILSDGPGRICA</sequence>
<keyword evidence="3" id="KW-1185">Reference proteome</keyword>
<dbReference type="EMBL" id="MU865448">
    <property type="protein sequence ID" value="KAK4222927.1"/>
    <property type="molecule type" value="Genomic_DNA"/>
</dbReference>
<evidence type="ECO:0000313" key="2">
    <source>
        <dbReference type="EMBL" id="KAK4222927.1"/>
    </source>
</evidence>
<feature type="chain" id="PRO_5042920159" description="Ubiquitin 3 binding protein But2 C-terminal domain-containing protein" evidence="1">
    <location>
        <begin position="21"/>
        <end position="185"/>
    </location>
</feature>
<accession>A0AAN6YU16</accession>
<evidence type="ECO:0008006" key="4">
    <source>
        <dbReference type="Google" id="ProtNLM"/>
    </source>
</evidence>
<feature type="signal peptide" evidence="1">
    <location>
        <begin position="1"/>
        <end position="20"/>
    </location>
</feature>
<evidence type="ECO:0000313" key="3">
    <source>
        <dbReference type="Proteomes" id="UP001301958"/>
    </source>
</evidence>
<name>A0AAN6YU16_9PEZI</name>
<proteinExistence type="predicted"/>